<dbReference type="InterPro" id="IPR036291">
    <property type="entry name" value="NAD(P)-bd_dom_sf"/>
</dbReference>
<keyword evidence="6" id="KW-1185">Reference proteome</keyword>
<sequence length="357" mass="39790">MEIPIKVGIVGYGYTVKTFHLPLLQSLPIFEVSKIARKSGNRDDQLPHSITFVQDASLLYNDPNIELIIVCTPSIDHVTFARDALLAGKHVVVEKPFTVTTAEADELIKLAKQQGKMLSVFHNRRFDGDFMTIEQIVKQATLGKLTEVSFGWSRYIPQVQDSVWRESNMLGAGVIYDLGIHLIDQALCLFGTPDAITAKVAALRENAVVDDYFDITLSYHDGPHVKLHASLLRREQTARYMLHGSKGSYVKYGEDPQEAALLAGKNPTDIDFGMEPEANWGILHTGLGEQQLIGKLKTIPGSYLSYYQNIYDHIRHQAELIVRPEEARMAVLLVELAQKSSELGETIIIKDSLASCV</sequence>
<dbReference type="Gene3D" id="3.40.50.720">
    <property type="entry name" value="NAD(P)-binding Rossmann-like Domain"/>
    <property type="match status" value="1"/>
</dbReference>
<organism evidence="5 6">
    <name type="scientific">Paenibacillus yanchengensis</name>
    <dbReference type="NCBI Taxonomy" id="2035833"/>
    <lineage>
        <taxon>Bacteria</taxon>
        <taxon>Bacillati</taxon>
        <taxon>Bacillota</taxon>
        <taxon>Bacilli</taxon>
        <taxon>Bacillales</taxon>
        <taxon>Paenibacillaceae</taxon>
        <taxon>Paenibacillus</taxon>
    </lineage>
</organism>
<dbReference type="Pfam" id="PF02894">
    <property type="entry name" value="GFO_IDH_MocA_C"/>
    <property type="match status" value="1"/>
</dbReference>
<gene>
    <name evidence="5" type="ORF">ACFSJH_05335</name>
</gene>
<dbReference type="EMBL" id="JBHUHO010000013">
    <property type="protein sequence ID" value="MFD2115157.1"/>
    <property type="molecule type" value="Genomic_DNA"/>
</dbReference>
<dbReference type="InterPro" id="IPR004104">
    <property type="entry name" value="Gfo/Idh/MocA-like_OxRdtase_C"/>
</dbReference>
<dbReference type="PANTHER" id="PTHR43708:SF5">
    <property type="entry name" value="CONSERVED EXPRESSED OXIDOREDUCTASE (EUROFUNG)-RELATED"/>
    <property type="match status" value="1"/>
</dbReference>
<dbReference type="Proteomes" id="UP001597362">
    <property type="component" value="Unassembled WGS sequence"/>
</dbReference>
<keyword evidence="2" id="KW-0560">Oxidoreductase</keyword>
<proteinExistence type="inferred from homology"/>
<evidence type="ECO:0000313" key="6">
    <source>
        <dbReference type="Proteomes" id="UP001597362"/>
    </source>
</evidence>
<evidence type="ECO:0000256" key="2">
    <source>
        <dbReference type="ARBA" id="ARBA00023002"/>
    </source>
</evidence>
<comment type="similarity">
    <text evidence="1">Belongs to the Gfo/Idh/MocA family.</text>
</comment>
<dbReference type="PANTHER" id="PTHR43708">
    <property type="entry name" value="CONSERVED EXPRESSED OXIDOREDUCTASE (EUROFUNG)"/>
    <property type="match status" value="1"/>
</dbReference>
<evidence type="ECO:0000256" key="1">
    <source>
        <dbReference type="ARBA" id="ARBA00010928"/>
    </source>
</evidence>
<feature type="domain" description="Gfo/Idh/MocA-like oxidoreductase N-terminal" evidence="3">
    <location>
        <begin position="5"/>
        <end position="122"/>
    </location>
</feature>
<dbReference type="Gene3D" id="3.30.360.10">
    <property type="entry name" value="Dihydrodipicolinate Reductase, domain 2"/>
    <property type="match status" value="1"/>
</dbReference>
<evidence type="ECO:0000259" key="4">
    <source>
        <dbReference type="Pfam" id="PF02894"/>
    </source>
</evidence>
<dbReference type="InterPro" id="IPR000683">
    <property type="entry name" value="Gfo/Idh/MocA-like_OxRdtase_N"/>
</dbReference>
<comment type="caution">
    <text evidence="5">The sequence shown here is derived from an EMBL/GenBank/DDBJ whole genome shotgun (WGS) entry which is preliminary data.</text>
</comment>
<dbReference type="InterPro" id="IPR051317">
    <property type="entry name" value="Gfo/Idh/MocA_oxidoreduct"/>
</dbReference>
<dbReference type="SUPFAM" id="SSF51735">
    <property type="entry name" value="NAD(P)-binding Rossmann-fold domains"/>
    <property type="match status" value="1"/>
</dbReference>
<dbReference type="RefSeq" id="WP_377770182.1">
    <property type="nucleotide sequence ID" value="NZ_JBHUHO010000013.1"/>
</dbReference>
<name>A0ABW4YHT0_9BACL</name>
<reference evidence="6" key="1">
    <citation type="journal article" date="2019" name="Int. J. Syst. Evol. Microbiol.">
        <title>The Global Catalogue of Microorganisms (GCM) 10K type strain sequencing project: providing services to taxonomists for standard genome sequencing and annotation.</title>
        <authorList>
            <consortium name="The Broad Institute Genomics Platform"/>
            <consortium name="The Broad Institute Genome Sequencing Center for Infectious Disease"/>
            <person name="Wu L."/>
            <person name="Ma J."/>
        </authorList>
    </citation>
    <scope>NUCLEOTIDE SEQUENCE [LARGE SCALE GENOMIC DNA]</scope>
    <source>
        <strain evidence="6">GH52</strain>
    </source>
</reference>
<protein>
    <submittedName>
        <fullName evidence="5">Gfo/Idh/MocA family oxidoreductase</fullName>
    </submittedName>
</protein>
<accession>A0ABW4YHT0</accession>
<evidence type="ECO:0000259" key="3">
    <source>
        <dbReference type="Pfam" id="PF01408"/>
    </source>
</evidence>
<dbReference type="Pfam" id="PF01408">
    <property type="entry name" value="GFO_IDH_MocA"/>
    <property type="match status" value="1"/>
</dbReference>
<feature type="domain" description="Gfo/Idh/MocA-like oxidoreductase C-terminal" evidence="4">
    <location>
        <begin position="137"/>
        <end position="345"/>
    </location>
</feature>
<evidence type="ECO:0000313" key="5">
    <source>
        <dbReference type="EMBL" id="MFD2115157.1"/>
    </source>
</evidence>